<organism evidence="1 2">
    <name type="scientific">Glossina palpalis gambiensis</name>
    <dbReference type="NCBI Taxonomy" id="67801"/>
    <lineage>
        <taxon>Eukaryota</taxon>
        <taxon>Metazoa</taxon>
        <taxon>Ecdysozoa</taxon>
        <taxon>Arthropoda</taxon>
        <taxon>Hexapoda</taxon>
        <taxon>Insecta</taxon>
        <taxon>Pterygota</taxon>
        <taxon>Neoptera</taxon>
        <taxon>Endopterygota</taxon>
        <taxon>Diptera</taxon>
        <taxon>Brachycera</taxon>
        <taxon>Muscomorpha</taxon>
        <taxon>Hippoboscoidea</taxon>
        <taxon>Glossinidae</taxon>
        <taxon>Glossina</taxon>
    </lineage>
</organism>
<dbReference type="EnsemblMetazoa" id="GPPI004228-RA">
    <property type="protein sequence ID" value="GPPI004228-PA"/>
    <property type="gene ID" value="GPPI004228"/>
</dbReference>
<dbReference type="EMBL" id="JXJN01001583">
    <property type="status" value="NOT_ANNOTATED_CDS"/>
    <property type="molecule type" value="Genomic_DNA"/>
</dbReference>
<keyword evidence="2" id="KW-1185">Reference proteome</keyword>
<evidence type="ECO:0000313" key="2">
    <source>
        <dbReference type="Proteomes" id="UP000092460"/>
    </source>
</evidence>
<dbReference type="VEuPathDB" id="VectorBase:GPPI004228"/>
<name>A0A1B0APU7_9MUSC</name>
<reference evidence="1" key="2">
    <citation type="submission" date="2020-05" db="UniProtKB">
        <authorList>
            <consortium name="EnsemblMetazoa"/>
        </authorList>
    </citation>
    <scope>IDENTIFICATION</scope>
    <source>
        <strain evidence="1">IAEA</strain>
    </source>
</reference>
<proteinExistence type="predicted"/>
<sequence>MFGGNSSKAVSNDLIWFAAMALRDILVNESTKRLCLTSINQPHLLKESGAVIGLETSAIKKMSGN</sequence>
<evidence type="ECO:0000313" key="1">
    <source>
        <dbReference type="EnsemblMetazoa" id="GPPI004228-PA"/>
    </source>
</evidence>
<accession>A0A1B0APU7</accession>
<dbReference type="Proteomes" id="UP000092460">
    <property type="component" value="Unassembled WGS sequence"/>
</dbReference>
<reference evidence="2" key="1">
    <citation type="submission" date="2015-01" db="EMBL/GenBank/DDBJ databases">
        <authorList>
            <person name="Aksoy S."/>
            <person name="Warren W."/>
            <person name="Wilson R.K."/>
        </authorList>
    </citation>
    <scope>NUCLEOTIDE SEQUENCE [LARGE SCALE GENOMIC DNA]</scope>
    <source>
        <strain evidence="2">IAEA</strain>
    </source>
</reference>
<dbReference type="AlphaFoldDB" id="A0A1B0APU7"/>
<protein>
    <submittedName>
        <fullName evidence="1">Uncharacterized protein</fullName>
    </submittedName>
</protein>